<feature type="compositionally biased region" description="Basic and acidic residues" evidence="1">
    <location>
        <begin position="121"/>
        <end position="131"/>
    </location>
</feature>
<proteinExistence type="predicted"/>
<feature type="region of interest" description="Disordered" evidence="1">
    <location>
        <begin position="104"/>
        <end position="131"/>
    </location>
</feature>
<organism evidence="2 3">
    <name type="scientific">Vitrella brassicaformis (strain CCMP3155)</name>
    <dbReference type="NCBI Taxonomy" id="1169540"/>
    <lineage>
        <taxon>Eukaryota</taxon>
        <taxon>Sar</taxon>
        <taxon>Alveolata</taxon>
        <taxon>Colpodellida</taxon>
        <taxon>Vitrellaceae</taxon>
        <taxon>Vitrella</taxon>
    </lineage>
</organism>
<dbReference type="AlphaFoldDB" id="A0A0G4EVY0"/>
<dbReference type="PhylomeDB" id="A0A0G4EVY0"/>
<accession>A0A0G4EVY0</accession>
<dbReference type="VEuPathDB" id="CryptoDB:Vbra_8321"/>
<evidence type="ECO:0000256" key="1">
    <source>
        <dbReference type="SAM" id="MobiDB-lite"/>
    </source>
</evidence>
<keyword evidence="3" id="KW-1185">Reference proteome</keyword>
<name>A0A0G4EVY0_VITBC</name>
<protein>
    <submittedName>
        <fullName evidence="2">Uncharacterized protein</fullName>
    </submittedName>
</protein>
<evidence type="ECO:0000313" key="2">
    <source>
        <dbReference type="EMBL" id="CEM02362.1"/>
    </source>
</evidence>
<dbReference type="Proteomes" id="UP000041254">
    <property type="component" value="Unassembled WGS sequence"/>
</dbReference>
<gene>
    <name evidence="2" type="ORF">Vbra_8321</name>
</gene>
<sequence>MRPIVCPPLVTQGPSCVPPHPTPAPPFAGRPNAIRPPLVPPSSFFVPPYPTVAPPASAMRVRPPLVGAPPLRPPISPAVFAGSHHHVRVAVQVSQAAVTRHHPAAAASLSSGPVTVTPAPADDRPVFGKWRSRDVVPPPPRCLIGPASPRPLMSQQQLRSKRRSIFKWTRRRTNNTQRHATWGESSAHMVPSEVWRQGVVSSLPLADVVALRNTSSTFSCRDVYSVPVDVWRELMMPCFAVRDLAAIRTTSRSFGMSIVSAREMLHRLDALLEGHKLTGIIDIERAATGAGIGGLQFFQALLQCCYLLEQGATEWRMMRHFIRAAACYRLTPDSGLPLKVSAQLVTEELPTLPTDQPLMMAIYRLIGPLLTYPSGYTLALRDGDDEGTYRLGSYEFRVVPPTELPPGHRYAHRYKAADPVVRLGPFAEGSRLLPSFSSLLFHCLCERWHIRPAPKERTVLYKLLGHADPRYRSLLTSDIPDEDGIVADSLVDNGNLQADAAEHRYVLISGYRPDETSGGILSVGGGSVSLLTNEVPIGLADWMTDARLPVAMPPLRRVLRPFNLEWDIIDSRRLNTEYWMD</sequence>
<reference evidence="2 3" key="1">
    <citation type="submission" date="2014-11" db="EMBL/GenBank/DDBJ databases">
        <authorList>
            <person name="Zhu J."/>
            <person name="Qi W."/>
            <person name="Song R."/>
        </authorList>
    </citation>
    <scope>NUCLEOTIDE SEQUENCE [LARGE SCALE GENOMIC DNA]</scope>
</reference>
<dbReference type="InParanoid" id="A0A0G4EVY0"/>
<evidence type="ECO:0000313" key="3">
    <source>
        <dbReference type="Proteomes" id="UP000041254"/>
    </source>
</evidence>
<dbReference type="EMBL" id="CDMY01000324">
    <property type="protein sequence ID" value="CEM02362.1"/>
    <property type="molecule type" value="Genomic_DNA"/>
</dbReference>